<evidence type="ECO:0000313" key="2">
    <source>
        <dbReference type="Proteomes" id="UP000008206"/>
    </source>
</evidence>
<name>E0UHQ9_GLOV7</name>
<keyword evidence="2" id="KW-1185">Reference proteome</keyword>
<dbReference type="EMBL" id="CP002198">
    <property type="protein sequence ID" value="ADN13316.1"/>
    <property type="molecule type" value="Genomic_DNA"/>
</dbReference>
<dbReference type="Proteomes" id="UP000008206">
    <property type="component" value="Chromosome"/>
</dbReference>
<sequence length="131" mass="14968">MLQPLPIPPDTELDFSGSHWQLSYSQTFNADPDALNPSRYTPMEEKWLGSFSSPVLLVRVTTTNQNSRYAGKLKQFYDSGPTGYAYATSRRLWLGTQIIRYPQDVGNSFYLSLLPDQWKSSLSILIYSYVN</sequence>
<dbReference type="AlphaFoldDB" id="E0UHQ9"/>
<dbReference type="OrthoDB" id="9951401at2"/>
<protein>
    <submittedName>
        <fullName evidence="1">Uncharacterized protein</fullName>
    </submittedName>
</protein>
<gene>
    <name evidence="1" type="ordered locus">Cyan7822_1315</name>
</gene>
<dbReference type="RefSeq" id="WP_013321423.1">
    <property type="nucleotide sequence ID" value="NC_014501.1"/>
</dbReference>
<dbReference type="KEGG" id="cyj:Cyan7822_1315"/>
<proteinExistence type="predicted"/>
<evidence type="ECO:0000313" key="1">
    <source>
        <dbReference type="EMBL" id="ADN13316.1"/>
    </source>
</evidence>
<organism evidence="1 2">
    <name type="scientific">Gloeothece verrucosa (strain PCC 7822)</name>
    <name type="common">Cyanothece sp. (strain PCC 7822)</name>
    <dbReference type="NCBI Taxonomy" id="497965"/>
    <lineage>
        <taxon>Bacteria</taxon>
        <taxon>Bacillati</taxon>
        <taxon>Cyanobacteriota</taxon>
        <taxon>Cyanophyceae</taxon>
        <taxon>Oscillatoriophycideae</taxon>
        <taxon>Chroococcales</taxon>
        <taxon>Aphanothecaceae</taxon>
        <taxon>Gloeothece</taxon>
        <taxon>Gloeothece verrucosa</taxon>
    </lineage>
</organism>
<dbReference type="STRING" id="497965.Cyan7822_1315"/>
<accession>E0UHQ9</accession>
<dbReference type="HOGENOM" id="CLU_1924100_0_0_3"/>
<reference evidence="2" key="1">
    <citation type="journal article" date="2011" name="MBio">
        <title>Novel metabolic attributes of the genus Cyanothece, comprising a group of unicellular nitrogen-fixing Cyanobacteria.</title>
        <authorList>
            <person name="Bandyopadhyay A."/>
            <person name="Elvitigala T."/>
            <person name="Welsh E."/>
            <person name="Stockel J."/>
            <person name="Liberton M."/>
            <person name="Min H."/>
            <person name="Sherman L.A."/>
            <person name="Pakrasi H.B."/>
        </authorList>
    </citation>
    <scope>NUCLEOTIDE SEQUENCE [LARGE SCALE GENOMIC DNA]</scope>
    <source>
        <strain evidence="2">PCC 7822</strain>
    </source>
</reference>